<proteinExistence type="predicted"/>
<organism evidence="1 2">
    <name type="scientific">Trema orientale</name>
    <name type="common">Charcoal tree</name>
    <name type="synonym">Celtis orientalis</name>
    <dbReference type="NCBI Taxonomy" id="63057"/>
    <lineage>
        <taxon>Eukaryota</taxon>
        <taxon>Viridiplantae</taxon>
        <taxon>Streptophyta</taxon>
        <taxon>Embryophyta</taxon>
        <taxon>Tracheophyta</taxon>
        <taxon>Spermatophyta</taxon>
        <taxon>Magnoliopsida</taxon>
        <taxon>eudicotyledons</taxon>
        <taxon>Gunneridae</taxon>
        <taxon>Pentapetalae</taxon>
        <taxon>rosids</taxon>
        <taxon>fabids</taxon>
        <taxon>Rosales</taxon>
        <taxon>Cannabaceae</taxon>
        <taxon>Trema</taxon>
    </lineage>
</organism>
<dbReference type="EMBL" id="JXTC01000195">
    <property type="protein sequence ID" value="PON82425.1"/>
    <property type="molecule type" value="Genomic_DNA"/>
</dbReference>
<evidence type="ECO:0000313" key="2">
    <source>
        <dbReference type="Proteomes" id="UP000237000"/>
    </source>
</evidence>
<comment type="caution">
    <text evidence="1">The sequence shown here is derived from an EMBL/GenBank/DDBJ whole genome shotgun (WGS) entry which is preliminary data.</text>
</comment>
<keyword evidence="2" id="KW-1185">Reference proteome</keyword>
<reference evidence="2" key="1">
    <citation type="submission" date="2016-06" db="EMBL/GenBank/DDBJ databases">
        <title>Parallel loss of symbiosis genes in relatives of nitrogen-fixing non-legume Parasponia.</title>
        <authorList>
            <person name="Van Velzen R."/>
            <person name="Holmer R."/>
            <person name="Bu F."/>
            <person name="Rutten L."/>
            <person name="Van Zeijl A."/>
            <person name="Liu W."/>
            <person name="Santuari L."/>
            <person name="Cao Q."/>
            <person name="Sharma T."/>
            <person name="Shen D."/>
            <person name="Roswanjaya Y."/>
            <person name="Wardhani T."/>
            <person name="Kalhor M.S."/>
            <person name="Jansen J."/>
            <person name="Van den Hoogen J."/>
            <person name="Gungor B."/>
            <person name="Hartog M."/>
            <person name="Hontelez J."/>
            <person name="Verver J."/>
            <person name="Yang W.-C."/>
            <person name="Schijlen E."/>
            <person name="Repin R."/>
            <person name="Schilthuizen M."/>
            <person name="Schranz E."/>
            <person name="Heidstra R."/>
            <person name="Miyata K."/>
            <person name="Fedorova E."/>
            <person name="Kohlen W."/>
            <person name="Bisseling T."/>
            <person name="Smit S."/>
            <person name="Geurts R."/>
        </authorList>
    </citation>
    <scope>NUCLEOTIDE SEQUENCE [LARGE SCALE GENOMIC DNA]</scope>
    <source>
        <strain evidence="2">cv. RG33-2</strain>
    </source>
</reference>
<dbReference type="OrthoDB" id="10306991at2759"/>
<dbReference type="InParanoid" id="A0A2P5EA41"/>
<feature type="non-terminal residue" evidence="1">
    <location>
        <position position="1"/>
    </location>
</feature>
<dbReference type="Proteomes" id="UP000237000">
    <property type="component" value="Unassembled WGS sequence"/>
</dbReference>
<evidence type="ECO:0000313" key="1">
    <source>
        <dbReference type="EMBL" id="PON82425.1"/>
    </source>
</evidence>
<name>A0A2P5EA41_TREOI</name>
<dbReference type="AlphaFoldDB" id="A0A2P5EA41"/>
<protein>
    <submittedName>
        <fullName evidence="1">Uncharacterized protein</fullName>
    </submittedName>
</protein>
<accession>A0A2P5EA41</accession>
<gene>
    <name evidence="1" type="ORF">TorRG33x02_217930</name>
</gene>
<sequence>RDKMSPEKETQNLNQEQIKKKLEQVRPPLSKSAKIQSLKSFCSLTHKATHNCILSHKPSVELYSSLKILEFFSSQKAHNDAHIAQFHKVYFHMLIYNYIESKLLQFL</sequence>